<feature type="region of interest" description="Disordered" evidence="1">
    <location>
        <begin position="1664"/>
        <end position="1700"/>
    </location>
</feature>
<dbReference type="InterPro" id="IPR011004">
    <property type="entry name" value="Trimer_LpxA-like_sf"/>
</dbReference>
<keyword evidence="2" id="KW-0812">Transmembrane</keyword>
<organism evidence="4 5">
    <name type="scientific">Elsinoe ampelina</name>
    <dbReference type="NCBI Taxonomy" id="302913"/>
    <lineage>
        <taxon>Eukaryota</taxon>
        <taxon>Fungi</taxon>
        <taxon>Dikarya</taxon>
        <taxon>Ascomycota</taxon>
        <taxon>Pezizomycotina</taxon>
        <taxon>Dothideomycetes</taxon>
        <taxon>Dothideomycetidae</taxon>
        <taxon>Myriangiales</taxon>
        <taxon>Elsinoaceae</taxon>
        <taxon>Elsinoe</taxon>
    </lineage>
</organism>
<dbReference type="SUPFAM" id="SSF56801">
    <property type="entry name" value="Acetyl-CoA synthetase-like"/>
    <property type="match status" value="1"/>
</dbReference>
<evidence type="ECO:0000256" key="2">
    <source>
        <dbReference type="SAM" id="Phobius"/>
    </source>
</evidence>
<feature type="transmembrane region" description="Helical" evidence="2">
    <location>
        <begin position="932"/>
        <end position="956"/>
    </location>
</feature>
<dbReference type="Pfam" id="PF00550">
    <property type="entry name" value="PP-binding"/>
    <property type="match status" value="1"/>
</dbReference>
<feature type="transmembrane region" description="Helical" evidence="2">
    <location>
        <begin position="1112"/>
        <end position="1132"/>
    </location>
</feature>
<dbReference type="GO" id="GO:0006631">
    <property type="term" value="P:fatty acid metabolic process"/>
    <property type="evidence" value="ECO:0007669"/>
    <property type="project" value="TreeGrafter"/>
</dbReference>
<evidence type="ECO:0000259" key="3">
    <source>
        <dbReference type="PROSITE" id="PS50075"/>
    </source>
</evidence>
<feature type="domain" description="Carrier" evidence="3">
    <location>
        <begin position="781"/>
        <end position="858"/>
    </location>
</feature>
<dbReference type="InterPro" id="IPR009081">
    <property type="entry name" value="PP-bd_ACP"/>
</dbReference>
<dbReference type="InterPro" id="IPR000873">
    <property type="entry name" value="AMP-dep_synth/lig_dom"/>
</dbReference>
<dbReference type="InterPro" id="IPR042099">
    <property type="entry name" value="ANL_N_sf"/>
</dbReference>
<dbReference type="PANTHER" id="PTHR43201">
    <property type="entry name" value="ACYL-COA SYNTHETASE"/>
    <property type="match status" value="1"/>
</dbReference>
<dbReference type="PANTHER" id="PTHR43201:SF10">
    <property type="entry name" value="CARRIER DOMAIN-CONTAINING PROTEIN"/>
    <property type="match status" value="1"/>
</dbReference>
<dbReference type="GO" id="GO:0031956">
    <property type="term" value="F:medium-chain fatty acid-CoA ligase activity"/>
    <property type="evidence" value="ECO:0007669"/>
    <property type="project" value="TreeGrafter"/>
</dbReference>
<protein>
    <recommendedName>
        <fullName evidence="3">Carrier domain-containing protein</fullName>
    </recommendedName>
</protein>
<feature type="region of interest" description="Disordered" evidence="1">
    <location>
        <begin position="1390"/>
        <end position="1411"/>
    </location>
</feature>
<evidence type="ECO:0000313" key="4">
    <source>
        <dbReference type="EMBL" id="KAF2225766.1"/>
    </source>
</evidence>
<accession>A0A6A6GJ72</accession>
<feature type="transmembrane region" description="Helical" evidence="2">
    <location>
        <begin position="1438"/>
        <end position="1464"/>
    </location>
</feature>
<dbReference type="Gene3D" id="2.160.10.10">
    <property type="entry name" value="Hexapeptide repeat proteins"/>
    <property type="match status" value="2"/>
</dbReference>
<dbReference type="OrthoDB" id="3633556at2759"/>
<feature type="transmembrane region" description="Helical" evidence="2">
    <location>
        <begin position="1171"/>
        <end position="1194"/>
    </location>
</feature>
<keyword evidence="2" id="KW-0472">Membrane</keyword>
<feature type="transmembrane region" description="Helical" evidence="2">
    <location>
        <begin position="1484"/>
        <end position="1511"/>
    </location>
</feature>
<keyword evidence="5" id="KW-1185">Reference proteome</keyword>
<gene>
    <name evidence="4" type="ORF">BDZ85DRAFT_316899</name>
</gene>
<evidence type="ECO:0000313" key="5">
    <source>
        <dbReference type="Proteomes" id="UP000799538"/>
    </source>
</evidence>
<dbReference type="SUPFAM" id="SSF47336">
    <property type="entry name" value="ACP-like"/>
    <property type="match status" value="1"/>
</dbReference>
<dbReference type="InterPro" id="IPR036736">
    <property type="entry name" value="ACP-like_sf"/>
</dbReference>
<feature type="compositionally biased region" description="Basic and acidic residues" evidence="1">
    <location>
        <begin position="1688"/>
        <end position="1700"/>
    </location>
</feature>
<dbReference type="Pfam" id="PF00501">
    <property type="entry name" value="AMP-binding"/>
    <property type="match status" value="1"/>
</dbReference>
<reference evidence="5" key="1">
    <citation type="journal article" date="2020" name="Stud. Mycol.">
        <title>101 Dothideomycetes genomes: A test case for predicting lifestyles and emergence of pathogens.</title>
        <authorList>
            <person name="Haridas S."/>
            <person name="Albert R."/>
            <person name="Binder M."/>
            <person name="Bloem J."/>
            <person name="LaButti K."/>
            <person name="Salamov A."/>
            <person name="Andreopoulos B."/>
            <person name="Baker S."/>
            <person name="Barry K."/>
            <person name="Bills G."/>
            <person name="Bluhm B."/>
            <person name="Cannon C."/>
            <person name="Castanera R."/>
            <person name="Culley D."/>
            <person name="Daum C."/>
            <person name="Ezra D."/>
            <person name="Gonzalez J."/>
            <person name="Henrissat B."/>
            <person name="Kuo A."/>
            <person name="Liang C."/>
            <person name="Lipzen A."/>
            <person name="Lutzoni F."/>
            <person name="Magnuson J."/>
            <person name="Mondo S."/>
            <person name="Nolan M."/>
            <person name="Ohm R."/>
            <person name="Pangilinan J."/>
            <person name="Park H.-J."/>
            <person name="Ramirez L."/>
            <person name="Alfaro M."/>
            <person name="Sun H."/>
            <person name="Tritt A."/>
            <person name="Yoshinaga Y."/>
            <person name="Zwiers L.-H."/>
            <person name="Turgeon B."/>
            <person name="Goodwin S."/>
            <person name="Spatafora J."/>
            <person name="Crous P."/>
            <person name="Grigoriev I."/>
        </authorList>
    </citation>
    <scope>NUCLEOTIDE SEQUENCE [LARGE SCALE GENOMIC DNA]</scope>
    <source>
        <strain evidence="5">CECT 20119</strain>
    </source>
</reference>
<sequence length="1700" mass="186121">MASFHTMDRIHFHDRNVYIDLPTDLTQDEKNTCFTFVDSVLSSADIDLEKKRILISIPLTGKPSIAPLSILSTLLTFVPGPWPVFDVQCCFARLWKHLPEDVKASRPSRETDFANHVQQQVMSTYADLVDLLPGTTGPALKDSHSQAALTHDRLATFMHTFRLPDLCTGPSQTKIALALPNGPLLGLAILATTTYYTACPLSTASGAEQFRSDLAQSEASVVFVTRADIKRLGLDGSWITDAGVKVVVLQQEHDMTFSMHCVEGVDRPSPDIDSHRPTPNGPNDVAIMLFTSGTSGTKKTVPITLHSLIAGVAFVIESWGLKQDDVCLNMMPLFHVGGIVRNLFAPIMAGGSTICCAAFDANSFWDIVEDHSPTWYYASPTMHQMILETSQYRQDALEKCNMRLICNAAGGLLPSLACNLRDTFGCTVLPSYGMTECMPISSPPLDYKLDRSGTSGVSVGPDLGILDENDNVVCAGVVGEIAVRGAPLFAGYLKSNGSTDRSPFTASNWFRTGDMGYLDDNGYLFVTGRSKEVINRGGELISPFEVEEAVLSASQTSGSPVEGRISAVLAFSMPHDVLQEVVGLVVVTPIGARKVCIKTVQEAVKESLSQVKWPQVLVFMDDLPKNNNKILRIKLAQRMDMPDLSDDVLLADRHFQAVCPPPNTPLSEKIAQSPCTSDLDTLARELFKVAGANYDVYVRPSVIDGYSEGVLAPAMDSPPDLQYPSTSDARTLLHGKLDDLDMPNTVHLLEYELPVDAAGDIDHFELDCMIKDTSDTGSTKSDMSTMESRIATLFAQVLACPLSKLGRDSDFFEMGGDSLRAGKLLSELRRESKTRIPVDLLFTCGQISAIAKYIEKATGAGECKEPVLIRKADSQPIIKQRCSSTNPFLLLVQLIPIVLVYPMKRALTWTIFMYLLAESQFWPTTPYLAGRIFNLIVSMAIGRMVTFLIAPLLAILSKWILIGRYREGLYPMWGFYHTRWWLVQKIIAISGKGHFGMSNSGLVLYYRLLGAKIGKNVTIARAATLGEYDLLEIGDGASLDKCIFRAFAGEKDTSMYLARTTIGKNASVGLNSIVAPGTKVPHSVCIGPNSSSWETQDADESNRNLLSSKVPAANFFLDLIISYPLSAIVNLVRSGPWIGGLVPIVMLEPKPSPDHVLAIIHWFAEPYRIGFHYLALVLHAYCGPMAWFVAVFLVKKLLDVTLGKQKPGVVTGRSQLYKLRQSILRHLIPMPQFHKLIDLFGAHYEVTSKIYRAFGAKVGQRVYWPGTGPAVQDFDLLDIGDDVVFGSRSYIQTSDGYGSHIVKVGNGAMISDRVVLLPGTTVEGKTVFGSGALSRRDKHYEPGTVWVGSRGGEAVCLSDPRKQSTVADVKFNLEKGLTVVATVELDSSSLETGPSTPAKGGFSTTTALPTETPTPTTPFGRAFYLHQAPYHVLRLPSIILYSTFLTTFTAFYWNVATTTSVQILSFLLPYFGSLVLPTDTYRPFLIYALFTLSISILQTFLAVLALAIVIAAKWALLGRRKAGNHDWDKSSYCQRWQVFLTVERIRRQCYGGQGVLGLLTGTHYMVLYFRALGARIGKDTALFASGSPSCLFTEPDLLTLGDRVVVDDASLVGHINSRGVFDLNELHVGEGSVLRSGSRLLSGAKMGKGAVLMEHTLVMAGDEVEEGTTRQGWPGEEWEGERMPTLGKDGRVRREEGEMS</sequence>
<evidence type="ECO:0000256" key="1">
    <source>
        <dbReference type="SAM" id="MobiDB-lite"/>
    </source>
</evidence>
<dbReference type="Gene3D" id="3.40.50.12780">
    <property type="entry name" value="N-terminal domain of ligase-like"/>
    <property type="match status" value="1"/>
</dbReference>
<proteinExistence type="predicted"/>
<dbReference type="InterPro" id="IPR045851">
    <property type="entry name" value="AMP-bd_C_sf"/>
</dbReference>
<dbReference type="Proteomes" id="UP000799538">
    <property type="component" value="Unassembled WGS sequence"/>
</dbReference>
<dbReference type="Gene3D" id="1.10.1200.10">
    <property type="entry name" value="ACP-like"/>
    <property type="match status" value="1"/>
</dbReference>
<keyword evidence="2" id="KW-1133">Transmembrane helix</keyword>
<dbReference type="PROSITE" id="PS50075">
    <property type="entry name" value="CARRIER"/>
    <property type="match status" value="1"/>
</dbReference>
<name>A0A6A6GJ72_9PEZI</name>
<dbReference type="EMBL" id="ML992503">
    <property type="protein sequence ID" value="KAF2225766.1"/>
    <property type="molecule type" value="Genomic_DNA"/>
</dbReference>
<dbReference type="SUPFAM" id="SSF51161">
    <property type="entry name" value="Trimeric LpxA-like enzymes"/>
    <property type="match status" value="3"/>
</dbReference>
<dbReference type="Gene3D" id="3.30.300.30">
    <property type="match status" value="1"/>
</dbReference>